<comment type="caution">
    <text evidence="5">The sequence shown here is derived from an EMBL/GenBank/DDBJ whole genome shotgun (WGS) entry which is preliminary data.</text>
</comment>
<gene>
    <name evidence="5" type="ORF">I4X03_000555</name>
</gene>
<evidence type="ECO:0000256" key="2">
    <source>
        <dbReference type="ARBA" id="ARBA00022801"/>
    </source>
</evidence>
<evidence type="ECO:0000256" key="3">
    <source>
        <dbReference type="SAM" id="SignalP"/>
    </source>
</evidence>
<dbReference type="InterPro" id="IPR011650">
    <property type="entry name" value="Peptidase_M20_dimer"/>
</dbReference>
<proteinExistence type="predicted"/>
<dbReference type="Pfam" id="PF07687">
    <property type="entry name" value="M20_dimer"/>
    <property type="match status" value="1"/>
</dbReference>
<organism evidence="5 6">
    <name type="scientific">Massilia soli</name>
    <dbReference type="NCBI Taxonomy" id="2792854"/>
    <lineage>
        <taxon>Bacteria</taxon>
        <taxon>Pseudomonadati</taxon>
        <taxon>Pseudomonadota</taxon>
        <taxon>Betaproteobacteria</taxon>
        <taxon>Burkholderiales</taxon>
        <taxon>Oxalobacteraceae</taxon>
        <taxon>Telluria group</taxon>
        <taxon>Massilia</taxon>
    </lineage>
</organism>
<dbReference type="Gene3D" id="3.40.630.10">
    <property type="entry name" value="Zn peptidases"/>
    <property type="match status" value="1"/>
</dbReference>
<dbReference type="InterPro" id="IPR036264">
    <property type="entry name" value="Bact_exopeptidase_dim_dom"/>
</dbReference>
<keyword evidence="1" id="KW-0479">Metal-binding</keyword>
<dbReference type="SUPFAM" id="SSF53187">
    <property type="entry name" value="Zn-dependent exopeptidases"/>
    <property type="match status" value="1"/>
</dbReference>
<dbReference type="Proteomes" id="UP000809349">
    <property type="component" value="Unassembled WGS sequence"/>
</dbReference>
<dbReference type="EMBL" id="JAFBIL020000001">
    <property type="protein sequence ID" value="MBZ2205745.1"/>
    <property type="molecule type" value="Genomic_DNA"/>
</dbReference>
<evidence type="ECO:0000256" key="1">
    <source>
        <dbReference type="ARBA" id="ARBA00022723"/>
    </source>
</evidence>
<dbReference type="RefSeq" id="WP_223464231.1">
    <property type="nucleotide sequence ID" value="NZ_JAFBIL020000001.1"/>
</dbReference>
<dbReference type="PANTHER" id="PTHR43808">
    <property type="entry name" value="ACETYLORNITHINE DEACETYLASE"/>
    <property type="match status" value="1"/>
</dbReference>
<name>A0ABS7SIW0_9BURK</name>
<dbReference type="InterPro" id="IPR050072">
    <property type="entry name" value="Peptidase_M20A"/>
</dbReference>
<accession>A0ABS7SIW0</accession>
<reference evidence="5 6" key="2">
    <citation type="submission" date="2021-08" db="EMBL/GenBank/DDBJ databases">
        <title>Massilia sp. R798.</title>
        <authorList>
            <person name="Baek J.H."/>
            <person name="Jung H.S."/>
            <person name="Kim K.R."/>
            <person name="Jeon C.O."/>
        </authorList>
    </citation>
    <scope>NUCLEOTIDE SEQUENCE [LARGE SCALE GENOMIC DNA]</scope>
    <source>
        <strain evidence="5 6">R798</strain>
    </source>
</reference>
<feature type="signal peptide" evidence="3">
    <location>
        <begin position="1"/>
        <end position="21"/>
    </location>
</feature>
<dbReference type="InterPro" id="IPR002933">
    <property type="entry name" value="Peptidase_M20"/>
</dbReference>
<keyword evidence="6" id="KW-1185">Reference proteome</keyword>
<protein>
    <submittedName>
        <fullName evidence="5">M20/M25/M40 family metallo-hydrolase</fullName>
    </submittedName>
</protein>
<dbReference type="Pfam" id="PF01546">
    <property type="entry name" value="Peptidase_M20"/>
    <property type="match status" value="1"/>
</dbReference>
<keyword evidence="2" id="KW-0378">Hydrolase</keyword>
<dbReference type="SUPFAM" id="SSF55031">
    <property type="entry name" value="Bacterial exopeptidase dimerisation domain"/>
    <property type="match status" value="1"/>
</dbReference>
<evidence type="ECO:0000313" key="5">
    <source>
        <dbReference type="EMBL" id="MBZ2205745.1"/>
    </source>
</evidence>
<evidence type="ECO:0000313" key="6">
    <source>
        <dbReference type="Proteomes" id="UP000809349"/>
    </source>
</evidence>
<feature type="domain" description="Peptidase M20 dimerisation" evidence="4">
    <location>
        <begin position="216"/>
        <end position="333"/>
    </location>
</feature>
<evidence type="ECO:0000259" key="4">
    <source>
        <dbReference type="Pfam" id="PF07687"/>
    </source>
</evidence>
<sequence length="433" mass="45754">MKPCVLALALLSALSAGAAGAQQLSPIEERIVAEVKARSPAAIGLLERSVNINSGTMNHAGVREVGQLFRRELDQLGFKTSWIDMPPAMQRAGHLLATRAGKQGKRLLLLGHLDTVFELDSPVQKWQRQGDRVSGQGVSDMKGGNVVVIEALRALHRVGALDNTSIAVMFTGDEEDAGDPKDISRRDMVALAKNSDIALAFEGTVLDQDGRATATVGRRSSSGFALEVKGKQGHSSGIFGERAGYGAVYEAARILDGFRQHVIEPDLTFNPGVILGGTQVGYDELGSRGTAFGKTNVIANAVTVKGDLRYLDTVQRDRAHEKMRAIVAQHLPGTSASIAFEESYPPMAVTPGNLQVLALYSKASQDAGLGAIAAVPAGLRGAGDIQFVAPYVDSLDGIGATGSGAHSPAEDLELASIERAAIRTAILIYRLTR</sequence>
<reference evidence="5 6" key="1">
    <citation type="submission" date="2021-01" db="EMBL/GenBank/DDBJ databases">
        <authorList>
            <person name="Ruan W."/>
            <person name="Khan S.A."/>
            <person name="Jeon C.O."/>
        </authorList>
    </citation>
    <scope>NUCLEOTIDE SEQUENCE [LARGE SCALE GENOMIC DNA]</scope>
    <source>
        <strain evidence="5 6">R798</strain>
    </source>
</reference>
<feature type="chain" id="PRO_5045718889" evidence="3">
    <location>
        <begin position="22"/>
        <end position="433"/>
    </location>
</feature>
<keyword evidence="3" id="KW-0732">Signal</keyword>
<dbReference type="Gene3D" id="3.30.70.360">
    <property type="match status" value="1"/>
</dbReference>
<dbReference type="PANTHER" id="PTHR43808:SF32">
    <property type="entry name" value="ARGE_DAPE-RELATED DEACYLASE"/>
    <property type="match status" value="1"/>
</dbReference>